<protein>
    <submittedName>
        <fullName evidence="1">1591_t:CDS:1</fullName>
    </submittedName>
</protein>
<gene>
    <name evidence="1" type="ORF">CPELLU_LOCUS7748</name>
</gene>
<dbReference type="Proteomes" id="UP000789759">
    <property type="component" value="Unassembled WGS sequence"/>
</dbReference>
<dbReference type="EMBL" id="CAJVQA010005292">
    <property type="protein sequence ID" value="CAG8617415.1"/>
    <property type="molecule type" value="Genomic_DNA"/>
</dbReference>
<evidence type="ECO:0000313" key="2">
    <source>
        <dbReference type="Proteomes" id="UP000789759"/>
    </source>
</evidence>
<comment type="caution">
    <text evidence="1">The sequence shown here is derived from an EMBL/GenBank/DDBJ whole genome shotgun (WGS) entry which is preliminary data.</text>
</comment>
<dbReference type="OrthoDB" id="2422867at2759"/>
<name>A0A9N9CWU3_9GLOM</name>
<sequence length="272" mass="30915">MQKSNSLNNSSYYSVNLFTISASNHTNKCELKEDRISLNEEEYGLKNEVWTGQSSNNNKCELEEDEISLNEKEYSTKSKVWTATIVVGQNYNTKKDILNIAQKNTKNFGFAVSTKSSSSHHLYIQCKCAILNNSKWRVAEIINEHNHPIVKDLLFVNFVGISNLGINYLYTFGITGAWISDESEKSYIWIIEHLTSLIFFNIFPSVFVTDNDLALIGALGKHFSNILFDEVVKVIDNFIYSRDCDALNAVITTNKKLDLSSSNESEVLKYLD</sequence>
<proteinExistence type="predicted"/>
<evidence type="ECO:0000313" key="1">
    <source>
        <dbReference type="EMBL" id="CAG8617415.1"/>
    </source>
</evidence>
<reference evidence="1" key="1">
    <citation type="submission" date="2021-06" db="EMBL/GenBank/DDBJ databases">
        <authorList>
            <person name="Kallberg Y."/>
            <person name="Tangrot J."/>
            <person name="Rosling A."/>
        </authorList>
    </citation>
    <scope>NUCLEOTIDE SEQUENCE</scope>
    <source>
        <strain evidence="1">FL966</strain>
    </source>
</reference>
<dbReference type="AlphaFoldDB" id="A0A9N9CWU3"/>
<organism evidence="1 2">
    <name type="scientific">Cetraspora pellucida</name>
    <dbReference type="NCBI Taxonomy" id="1433469"/>
    <lineage>
        <taxon>Eukaryota</taxon>
        <taxon>Fungi</taxon>
        <taxon>Fungi incertae sedis</taxon>
        <taxon>Mucoromycota</taxon>
        <taxon>Glomeromycotina</taxon>
        <taxon>Glomeromycetes</taxon>
        <taxon>Diversisporales</taxon>
        <taxon>Gigasporaceae</taxon>
        <taxon>Cetraspora</taxon>
    </lineage>
</organism>
<accession>A0A9N9CWU3</accession>
<keyword evidence="2" id="KW-1185">Reference proteome</keyword>
<feature type="non-terminal residue" evidence="1">
    <location>
        <position position="1"/>
    </location>
</feature>